<reference evidence="1 2" key="1">
    <citation type="journal article" date="2018" name="Sci. Rep.">
        <title>Genomic signatures of local adaptation to the degree of environmental predictability in rotifers.</title>
        <authorList>
            <person name="Franch-Gras L."/>
            <person name="Hahn C."/>
            <person name="Garcia-Roger E.M."/>
            <person name="Carmona M.J."/>
            <person name="Serra M."/>
            <person name="Gomez A."/>
        </authorList>
    </citation>
    <scope>NUCLEOTIDE SEQUENCE [LARGE SCALE GENOMIC DNA]</scope>
    <source>
        <strain evidence="1">HYR1</strain>
    </source>
</reference>
<proteinExistence type="predicted"/>
<evidence type="ECO:0000313" key="2">
    <source>
        <dbReference type="Proteomes" id="UP000276133"/>
    </source>
</evidence>
<protein>
    <submittedName>
        <fullName evidence="1">Uncharacterized protein</fullName>
    </submittedName>
</protein>
<accession>A0A3M7PYH6</accession>
<comment type="caution">
    <text evidence="1">The sequence shown here is derived from an EMBL/GenBank/DDBJ whole genome shotgun (WGS) entry which is preliminary data.</text>
</comment>
<evidence type="ECO:0000313" key="1">
    <source>
        <dbReference type="EMBL" id="RNA03919.1"/>
    </source>
</evidence>
<keyword evidence="2" id="KW-1185">Reference proteome</keyword>
<dbReference type="Proteomes" id="UP000276133">
    <property type="component" value="Unassembled WGS sequence"/>
</dbReference>
<gene>
    <name evidence="1" type="ORF">BpHYR1_002036</name>
</gene>
<organism evidence="1 2">
    <name type="scientific">Brachionus plicatilis</name>
    <name type="common">Marine rotifer</name>
    <name type="synonym">Brachionus muelleri</name>
    <dbReference type="NCBI Taxonomy" id="10195"/>
    <lineage>
        <taxon>Eukaryota</taxon>
        <taxon>Metazoa</taxon>
        <taxon>Spiralia</taxon>
        <taxon>Gnathifera</taxon>
        <taxon>Rotifera</taxon>
        <taxon>Eurotatoria</taxon>
        <taxon>Monogononta</taxon>
        <taxon>Pseudotrocha</taxon>
        <taxon>Ploima</taxon>
        <taxon>Brachionidae</taxon>
        <taxon>Brachionus</taxon>
    </lineage>
</organism>
<sequence length="90" mass="10375">MRLLFLNSSSTFPSPTFPLGRVEEKKESRRGRVEERKCATYKQYTIQCDQATNVHAVGSTLPKMKKKLHLKIFLIKIKILLIRSGTLIEL</sequence>
<dbReference type="AlphaFoldDB" id="A0A3M7PYH6"/>
<name>A0A3M7PYH6_BRAPC</name>
<dbReference type="EMBL" id="REGN01008300">
    <property type="protein sequence ID" value="RNA03919.1"/>
    <property type="molecule type" value="Genomic_DNA"/>
</dbReference>